<evidence type="ECO:0000256" key="2">
    <source>
        <dbReference type="ARBA" id="ARBA00022857"/>
    </source>
</evidence>
<dbReference type="PANTHER" id="PTHR43391">
    <property type="entry name" value="RETINOL DEHYDROGENASE-RELATED"/>
    <property type="match status" value="1"/>
</dbReference>
<evidence type="ECO:0000313" key="6">
    <source>
        <dbReference type="Proteomes" id="UP001165587"/>
    </source>
</evidence>
<dbReference type="GO" id="GO:0016491">
    <property type="term" value="F:oxidoreductase activity"/>
    <property type="evidence" value="ECO:0007669"/>
    <property type="project" value="UniProtKB-KW"/>
</dbReference>
<dbReference type="InterPro" id="IPR002347">
    <property type="entry name" value="SDR_fam"/>
</dbReference>
<keyword evidence="3" id="KW-0560">Oxidoreductase</keyword>
<organism evidence="5 6">
    <name type="scientific">Herbiconiux oxytropis</name>
    <dbReference type="NCBI Taxonomy" id="2970915"/>
    <lineage>
        <taxon>Bacteria</taxon>
        <taxon>Bacillati</taxon>
        <taxon>Actinomycetota</taxon>
        <taxon>Actinomycetes</taxon>
        <taxon>Micrococcales</taxon>
        <taxon>Microbacteriaceae</taxon>
        <taxon>Herbiconiux</taxon>
    </lineage>
</organism>
<dbReference type="AlphaFoldDB" id="A0AA41XHD6"/>
<accession>A0AA41XHD6</accession>
<comment type="caution">
    <text evidence="5">The sequence shown here is derived from an EMBL/GenBank/DDBJ whole genome shotgun (WGS) entry which is preliminary data.</text>
</comment>
<dbReference type="PRINTS" id="PR00081">
    <property type="entry name" value="GDHRDH"/>
</dbReference>
<gene>
    <name evidence="5" type="ORF">N1028_19260</name>
</gene>
<evidence type="ECO:0000313" key="5">
    <source>
        <dbReference type="EMBL" id="MCS5728042.1"/>
    </source>
</evidence>
<sequence length="243" mass="25073">MSAETRSLSGTVVAITGASSGIGREVARQLVAEGARVALTARRQERLVELEAELGRDSVVWVAGDISDPATSNALVQAATETFGSLDSLVASAGIGAYGGVLDGSDDDMRQMIDTNFTGTVWSVRAAVSAMLETGGDIVIVSSVAGLRGGADEAVYAGTKGAQVIFAGAIDRELRDSGIRVTTVCPAAVSTEFAIGRGRTEGDAWLDDVLMPADVALSIVQALQQPRRVRTSQIAMWSAAQGS</sequence>
<evidence type="ECO:0000259" key="4">
    <source>
        <dbReference type="SMART" id="SM00822"/>
    </source>
</evidence>
<dbReference type="Gene3D" id="3.40.50.720">
    <property type="entry name" value="NAD(P)-binding Rossmann-like Domain"/>
    <property type="match status" value="1"/>
</dbReference>
<keyword evidence="6" id="KW-1185">Reference proteome</keyword>
<comment type="similarity">
    <text evidence="1">Belongs to the short-chain dehydrogenases/reductases (SDR) family.</text>
</comment>
<dbReference type="CDD" id="cd05233">
    <property type="entry name" value="SDR_c"/>
    <property type="match status" value="1"/>
</dbReference>
<dbReference type="InterPro" id="IPR036291">
    <property type="entry name" value="NAD(P)-bd_dom_sf"/>
</dbReference>
<dbReference type="SUPFAM" id="SSF51735">
    <property type="entry name" value="NAD(P)-binding Rossmann-fold domains"/>
    <property type="match status" value="1"/>
</dbReference>
<dbReference type="RefSeq" id="WP_259531149.1">
    <property type="nucleotide sequence ID" value="NZ_JANLCK010000019.1"/>
</dbReference>
<name>A0AA41XHD6_9MICO</name>
<dbReference type="SMART" id="SM00822">
    <property type="entry name" value="PKS_KR"/>
    <property type="match status" value="1"/>
</dbReference>
<evidence type="ECO:0000256" key="1">
    <source>
        <dbReference type="ARBA" id="ARBA00006484"/>
    </source>
</evidence>
<feature type="domain" description="Ketoreductase" evidence="4">
    <location>
        <begin position="11"/>
        <end position="208"/>
    </location>
</feature>
<protein>
    <submittedName>
        <fullName evidence="5">SDR family oxidoreductase</fullName>
    </submittedName>
</protein>
<dbReference type="Proteomes" id="UP001165587">
    <property type="component" value="Unassembled WGS sequence"/>
</dbReference>
<dbReference type="Pfam" id="PF00106">
    <property type="entry name" value="adh_short"/>
    <property type="match status" value="1"/>
</dbReference>
<evidence type="ECO:0000256" key="3">
    <source>
        <dbReference type="ARBA" id="ARBA00023002"/>
    </source>
</evidence>
<dbReference type="EMBL" id="JANLCK010000019">
    <property type="protein sequence ID" value="MCS5728042.1"/>
    <property type="molecule type" value="Genomic_DNA"/>
</dbReference>
<keyword evidence="2" id="KW-0521">NADP</keyword>
<proteinExistence type="inferred from homology"/>
<dbReference type="PANTHER" id="PTHR43391:SF14">
    <property type="entry name" value="DEHYDROGENASE_REDUCTASE SDR FAMILY PROTEIN 7-LIKE"/>
    <property type="match status" value="1"/>
</dbReference>
<reference evidence="5" key="1">
    <citation type="submission" date="2022-08" db="EMBL/GenBank/DDBJ databases">
        <authorList>
            <person name="Deng Y."/>
            <person name="Han X.-F."/>
            <person name="Zhang Y.-Q."/>
        </authorList>
    </citation>
    <scope>NUCLEOTIDE SEQUENCE</scope>
    <source>
        <strain evidence="5">CPCC 203407</strain>
    </source>
</reference>
<dbReference type="InterPro" id="IPR057326">
    <property type="entry name" value="KR_dom"/>
</dbReference>